<organism evidence="1 2">
    <name type="scientific">Nelumbo nucifera</name>
    <name type="common">Sacred lotus</name>
    <dbReference type="NCBI Taxonomy" id="4432"/>
    <lineage>
        <taxon>Eukaryota</taxon>
        <taxon>Viridiplantae</taxon>
        <taxon>Streptophyta</taxon>
        <taxon>Embryophyta</taxon>
        <taxon>Tracheophyta</taxon>
        <taxon>Spermatophyta</taxon>
        <taxon>Magnoliopsida</taxon>
        <taxon>Proteales</taxon>
        <taxon>Nelumbonaceae</taxon>
        <taxon>Nelumbo</taxon>
    </lineage>
</organism>
<keyword evidence="2" id="KW-1185">Reference proteome</keyword>
<dbReference type="AlphaFoldDB" id="A0A822YY28"/>
<name>A0A822YY28_NELNU</name>
<evidence type="ECO:0000313" key="1">
    <source>
        <dbReference type="EMBL" id="DAD37113.1"/>
    </source>
</evidence>
<proteinExistence type="predicted"/>
<protein>
    <submittedName>
        <fullName evidence="1">Uncharacterized protein</fullName>
    </submittedName>
</protein>
<gene>
    <name evidence="1" type="ORF">HUJ06_007754</name>
</gene>
<dbReference type="Proteomes" id="UP000607653">
    <property type="component" value="Unassembled WGS sequence"/>
</dbReference>
<reference evidence="1 2" key="1">
    <citation type="journal article" date="2020" name="Mol. Biol. Evol.">
        <title>Distinct Expression and Methylation Patterns for Genes with Different Fates following a Single Whole-Genome Duplication in Flowering Plants.</title>
        <authorList>
            <person name="Shi T."/>
            <person name="Rahmani R.S."/>
            <person name="Gugger P.F."/>
            <person name="Wang M."/>
            <person name="Li H."/>
            <person name="Zhang Y."/>
            <person name="Li Z."/>
            <person name="Wang Q."/>
            <person name="Van de Peer Y."/>
            <person name="Marchal K."/>
            <person name="Chen J."/>
        </authorList>
    </citation>
    <scope>NUCLEOTIDE SEQUENCE [LARGE SCALE GENOMIC DNA]</scope>
    <source>
        <tissue evidence="1">Leaf</tissue>
    </source>
</reference>
<sequence length="87" mass="9898">MVMNSMIHSFLKQSELQSARVQATEAKARAFEAKAQVAKSKVTEFQTRLLKAVDCTRKWEVEAKSRGEHIDGMVKEVDEKKLFLLSV</sequence>
<comment type="caution">
    <text evidence="1">The sequence shown here is derived from an EMBL/GenBank/DDBJ whole genome shotgun (WGS) entry which is preliminary data.</text>
</comment>
<evidence type="ECO:0000313" key="2">
    <source>
        <dbReference type="Proteomes" id="UP000607653"/>
    </source>
</evidence>
<accession>A0A822YY28</accession>
<dbReference type="EMBL" id="DUZY01000004">
    <property type="protein sequence ID" value="DAD37113.1"/>
    <property type="molecule type" value="Genomic_DNA"/>
</dbReference>